<protein>
    <recommendedName>
        <fullName evidence="3">NB-ARC domain-containing protein</fullName>
    </recommendedName>
</protein>
<gene>
    <name evidence="1" type="ORF">RW1_093_00380</name>
</gene>
<reference evidence="1 2" key="1">
    <citation type="submission" date="2014-02" db="EMBL/GenBank/DDBJ databases">
        <title>Whole genome shotgun sequence of Rhodococcus wratislaviensis NBRC 100605.</title>
        <authorList>
            <person name="Hosoyama A."/>
            <person name="Tsuchikane K."/>
            <person name="Yoshida I."/>
            <person name="Ohji S."/>
            <person name="Ichikawa N."/>
            <person name="Yamazoe A."/>
            <person name="Fujita N."/>
        </authorList>
    </citation>
    <scope>NUCLEOTIDE SEQUENCE [LARGE SCALE GENOMIC DNA]</scope>
    <source>
        <strain evidence="1 2">NBRC 100605</strain>
    </source>
</reference>
<evidence type="ECO:0008006" key="3">
    <source>
        <dbReference type="Google" id="ProtNLM"/>
    </source>
</evidence>
<name>X0RET3_RHOWR</name>
<dbReference type="InterPro" id="IPR027417">
    <property type="entry name" value="P-loop_NTPase"/>
</dbReference>
<dbReference type="SUPFAM" id="SSF52540">
    <property type="entry name" value="P-loop containing nucleoside triphosphate hydrolases"/>
    <property type="match status" value="1"/>
</dbReference>
<dbReference type="AlphaFoldDB" id="X0RET3"/>
<organism evidence="1 2">
    <name type="scientific">Rhodococcus wratislaviensis NBRC 100605</name>
    <dbReference type="NCBI Taxonomy" id="1219028"/>
    <lineage>
        <taxon>Bacteria</taxon>
        <taxon>Bacillati</taxon>
        <taxon>Actinomycetota</taxon>
        <taxon>Actinomycetes</taxon>
        <taxon>Mycobacteriales</taxon>
        <taxon>Nocardiaceae</taxon>
        <taxon>Rhodococcus</taxon>
    </lineage>
</organism>
<dbReference type="Proteomes" id="UP000019491">
    <property type="component" value="Unassembled WGS sequence"/>
</dbReference>
<evidence type="ECO:0000313" key="1">
    <source>
        <dbReference type="EMBL" id="GAF49550.1"/>
    </source>
</evidence>
<sequence length="144" mass="15712">MVPRLSYLNELAQLFEKSTTTRRPRVAVLAGETGFGKSTIAAGFCHLNRHFYEKVCWIDCRQPELISAQIKDITARLTPAAADADRTADAFRTAIGESAVPFLLIFDGAGIRPVARLPPRCAVRCRHDDETVAAGRKVGLDVSG</sequence>
<proteinExistence type="predicted"/>
<keyword evidence="2" id="KW-1185">Reference proteome</keyword>
<evidence type="ECO:0000313" key="2">
    <source>
        <dbReference type="Proteomes" id="UP000019491"/>
    </source>
</evidence>
<dbReference type="EMBL" id="BAWF01000093">
    <property type="protein sequence ID" value="GAF49550.1"/>
    <property type="molecule type" value="Genomic_DNA"/>
</dbReference>
<comment type="caution">
    <text evidence="1">The sequence shown here is derived from an EMBL/GenBank/DDBJ whole genome shotgun (WGS) entry which is preliminary data.</text>
</comment>
<dbReference type="Gene3D" id="3.40.50.300">
    <property type="entry name" value="P-loop containing nucleotide triphosphate hydrolases"/>
    <property type="match status" value="1"/>
</dbReference>
<dbReference type="RefSeq" id="WP_037241467.1">
    <property type="nucleotide sequence ID" value="NZ_BAWF01000093.1"/>
</dbReference>
<accession>X0RET3</accession>
<dbReference type="OrthoDB" id="3455266at2"/>